<evidence type="ECO:0000313" key="2">
    <source>
        <dbReference type="EnsemblPlants" id="AES72128"/>
    </source>
</evidence>
<dbReference type="Proteomes" id="UP000002051">
    <property type="component" value="Chromosome 3"/>
</dbReference>
<dbReference type="HOGENOM" id="CLU_2336821_0_0_1"/>
<dbReference type="PaxDb" id="3880-AES72128"/>
<evidence type="ECO:0000313" key="1">
    <source>
        <dbReference type="EMBL" id="AES72128.1"/>
    </source>
</evidence>
<keyword evidence="3" id="KW-1185">Reference proteome</keyword>
<dbReference type="EMBL" id="CM001219">
    <property type="protein sequence ID" value="AES72128.1"/>
    <property type="molecule type" value="Genomic_DNA"/>
</dbReference>
<dbReference type="EnsemblPlants" id="AES72128">
    <property type="protein sequence ID" value="AES72128"/>
    <property type="gene ID" value="MTR_3g086370"/>
</dbReference>
<dbReference type="AlphaFoldDB" id="G7J2M1"/>
<protein>
    <submittedName>
        <fullName evidence="1 2">Uncharacterized protein</fullName>
    </submittedName>
</protein>
<accession>G7J2M1</accession>
<sequence length="98" mass="11082">MFAPWTLLSGMFAGARGCTRDSIRFGNNYDHSGDGTKSALNISGMIANNPIDKVRFHVSGLNDPWRMSGRVMQDHKPKYYCCYYFKLDFMSAGSLWSI</sequence>
<evidence type="ECO:0000313" key="3">
    <source>
        <dbReference type="Proteomes" id="UP000002051"/>
    </source>
</evidence>
<reference evidence="1 3" key="1">
    <citation type="journal article" date="2011" name="Nature">
        <title>The Medicago genome provides insight into the evolution of rhizobial symbioses.</title>
        <authorList>
            <person name="Young N.D."/>
            <person name="Debelle F."/>
            <person name="Oldroyd G.E."/>
            <person name="Geurts R."/>
            <person name="Cannon S.B."/>
            <person name="Udvardi M.K."/>
            <person name="Benedito V.A."/>
            <person name="Mayer K.F."/>
            <person name="Gouzy J."/>
            <person name="Schoof H."/>
            <person name="Van de Peer Y."/>
            <person name="Proost S."/>
            <person name="Cook D.R."/>
            <person name="Meyers B.C."/>
            <person name="Spannagl M."/>
            <person name="Cheung F."/>
            <person name="De Mita S."/>
            <person name="Krishnakumar V."/>
            <person name="Gundlach H."/>
            <person name="Zhou S."/>
            <person name="Mudge J."/>
            <person name="Bharti A.K."/>
            <person name="Murray J.D."/>
            <person name="Naoumkina M.A."/>
            <person name="Rosen B."/>
            <person name="Silverstein K.A."/>
            <person name="Tang H."/>
            <person name="Rombauts S."/>
            <person name="Zhao P.X."/>
            <person name="Zhou P."/>
            <person name="Barbe V."/>
            <person name="Bardou P."/>
            <person name="Bechner M."/>
            <person name="Bellec A."/>
            <person name="Berger A."/>
            <person name="Berges H."/>
            <person name="Bidwell S."/>
            <person name="Bisseling T."/>
            <person name="Choisne N."/>
            <person name="Couloux A."/>
            <person name="Denny R."/>
            <person name="Deshpande S."/>
            <person name="Dai X."/>
            <person name="Doyle J.J."/>
            <person name="Dudez A.M."/>
            <person name="Farmer A.D."/>
            <person name="Fouteau S."/>
            <person name="Franken C."/>
            <person name="Gibelin C."/>
            <person name="Gish J."/>
            <person name="Goldstein S."/>
            <person name="Gonzalez A.J."/>
            <person name="Green P.J."/>
            <person name="Hallab A."/>
            <person name="Hartog M."/>
            <person name="Hua A."/>
            <person name="Humphray S.J."/>
            <person name="Jeong D.H."/>
            <person name="Jing Y."/>
            <person name="Jocker A."/>
            <person name="Kenton S.M."/>
            <person name="Kim D.J."/>
            <person name="Klee K."/>
            <person name="Lai H."/>
            <person name="Lang C."/>
            <person name="Lin S."/>
            <person name="Macmil S.L."/>
            <person name="Magdelenat G."/>
            <person name="Matthews L."/>
            <person name="McCorrison J."/>
            <person name="Monaghan E.L."/>
            <person name="Mun J.H."/>
            <person name="Najar F.Z."/>
            <person name="Nicholson C."/>
            <person name="Noirot C."/>
            <person name="O'Bleness M."/>
            <person name="Paule C.R."/>
            <person name="Poulain J."/>
            <person name="Prion F."/>
            <person name="Qin B."/>
            <person name="Qu C."/>
            <person name="Retzel E.F."/>
            <person name="Riddle C."/>
            <person name="Sallet E."/>
            <person name="Samain S."/>
            <person name="Samson N."/>
            <person name="Sanders I."/>
            <person name="Saurat O."/>
            <person name="Scarpelli C."/>
            <person name="Schiex T."/>
            <person name="Segurens B."/>
            <person name="Severin A.J."/>
            <person name="Sherrier D.J."/>
            <person name="Shi R."/>
            <person name="Sims S."/>
            <person name="Singer S.R."/>
            <person name="Sinharoy S."/>
            <person name="Sterck L."/>
            <person name="Viollet A."/>
            <person name="Wang B.B."/>
            <person name="Wang K."/>
            <person name="Wang M."/>
            <person name="Wang X."/>
            <person name="Warfsmann J."/>
            <person name="Weissenbach J."/>
            <person name="White D.D."/>
            <person name="White J.D."/>
            <person name="Wiley G.B."/>
            <person name="Wincker P."/>
            <person name="Xing Y."/>
            <person name="Yang L."/>
            <person name="Yao Z."/>
            <person name="Ying F."/>
            <person name="Zhai J."/>
            <person name="Zhou L."/>
            <person name="Zuber A."/>
            <person name="Denarie J."/>
            <person name="Dixon R.A."/>
            <person name="May G.D."/>
            <person name="Schwartz D.C."/>
            <person name="Rogers J."/>
            <person name="Quetier F."/>
            <person name="Town C.D."/>
            <person name="Roe B.A."/>
        </authorList>
    </citation>
    <scope>NUCLEOTIDE SEQUENCE [LARGE SCALE GENOMIC DNA]</scope>
    <source>
        <strain evidence="1">A17</strain>
        <strain evidence="2 3">cv. Jemalong A17</strain>
    </source>
</reference>
<name>G7J2M1_MEDTR</name>
<organism evidence="1 3">
    <name type="scientific">Medicago truncatula</name>
    <name type="common">Barrel medic</name>
    <name type="synonym">Medicago tribuloides</name>
    <dbReference type="NCBI Taxonomy" id="3880"/>
    <lineage>
        <taxon>Eukaryota</taxon>
        <taxon>Viridiplantae</taxon>
        <taxon>Streptophyta</taxon>
        <taxon>Embryophyta</taxon>
        <taxon>Tracheophyta</taxon>
        <taxon>Spermatophyta</taxon>
        <taxon>Magnoliopsida</taxon>
        <taxon>eudicotyledons</taxon>
        <taxon>Gunneridae</taxon>
        <taxon>Pentapetalae</taxon>
        <taxon>rosids</taxon>
        <taxon>fabids</taxon>
        <taxon>Fabales</taxon>
        <taxon>Fabaceae</taxon>
        <taxon>Papilionoideae</taxon>
        <taxon>50 kb inversion clade</taxon>
        <taxon>NPAAA clade</taxon>
        <taxon>Hologalegina</taxon>
        <taxon>IRL clade</taxon>
        <taxon>Trifolieae</taxon>
        <taxon>Medicago</taxon>
    </lineage>
</organism>
<gene>
    <name evidence="1" type="ordered locus">MTR_3g086370</name>
</gene>
<reference evidence="2" key="3">
    <citation type="submission" date="2015-04" db="UniProtKB">
        <authorList>
            <consortium name="EnsemblPlants"/>
        </authorList>
    </citation>
    <scope>IDENTIFICATION</scope>
    <source>
        <strain evidence="2">cv. Jemalong A17</strain>
    </source>
</reference>
<proteinExistence type="predicted"/>
<reference evidence="1 3" key="2">
    <citation type="journal article" date="2014" name="BMC Genomics">
        <title>An improved genome release (version Mt4.0) for the model legume Medicago truncatula.</title>
        <authorList>
            <person name="Tang H."/>
            <person name="Krishnakumar V."/>
            <person name="Bidwell S."/>
            <person name="Rosen B."/>
            <person name="Chan A."/>
            <person name="Zhou S."/>
            <person name="Gentzbittel L."/>
            <person name="Childs K.L."/>
            <person name="Yandell M."/>
            <person name="Gundlach H."/>
            <person name="Mayer K.F."/>
            <person name="Schwartz D.C."/>
            <person name="Town C.D."/>
        </authorList>
    </citation>
    <scope>GENOME REANNOTATION</scope>
    <source>
        <strain evidence="2 3">cv. Jemalong A17</strain>
    </source>
</reference>